<dbReference type="SMART" id="SM00382">
    <property type="entry name" value="AAA"/>
    <property type="match status" value="1"/>
</dbReference>
<comment type="similarity">
    <text evidence="1">Belongs to the ABC transporter superfamily.</text>
</comment>
<evidence type="ECO:0000256" key="4">
    <source>
        <dbReference type="ARBA" id="ARBA00022840"/>
    </source>
</evidence>
<keyword evidence="2" id="KW-0813">Transport</keyword>
<dbReference type="Pfam" id="PF00005">
    <property type="entry name" value="ABC_tran"/>
    <property type="match status" value="1"/>
</dbReference>
<feature type="domain" description="ABC transporter" evidence="6">
    <location>
        <begin position="6"/>
        <end position="241"/>
    </location>
</feature>
<keyword evidence="8" id="KW-1185">Reference proteome</keyword>
<dbReference type="FunFam" id="3.40.50.300:FF:000425">
    <property type="entry name" value="Probable ABC transporter, ATP-binding subunit"/>
    <property type="match status" value="1"/>
</dbReference>
<dbReference type="EC" id="7.6.2.9" evidence="5"/>
<gene>
    <name evidence="7" type="primary">proV</name>
    <name evidence="7" type="ORF">SAMEA4412692_00529</name>
</gene>
<evidence type="ECO:0000256" key="5">
    <source>
        <dbReference type="ARBA" id="ARBA00066388"/>
    </source>
</evidence>
<dbReference type="GO" id="GO:0016887">
    <property type="term" value="F:ATP hydrolysis activity"/>
    <property type="evidence" value="ECO:0007669"/>
    <property type="project" value="InterPro"/>
</dbReference>
<organism evidence="7 8">
    <name type="scientific">Streptococcus merionis</name>
    <dbReference type="NCBI Taxonomy" id="400065"/>
    <lineage>
        <taxon>Bacteria</taxon>
        <taxon>Bacillati</taxon>
        <taxon>Bacillota</taxon>
        <taxon>Bacilli</taxon>
        <taxon>Lactobacillales</taxon>
        <taxon>Streptococcaceae</taxon>
        <taxon>Streptococcus</taxon>
    </lineage>
</organism>
<protein>
    <recommendedName>
        <fullName evidence="5">ABC-type quaternary amine transporter</fullName>
        <ecNumber evidence="5">7.6.2.9</ecNumber>
    </recommendedName>
</protein>
<dbReference type="Proteomes" id="UP000215185">
    <property type="component" value="Chromosome 1"/>
</dbReference>
<evidence type="ECO:0000256" key="1">
    <source>
        <dbReference type="ARBA" id="ARBA00005417"/>
    </source>
</evidence>
<dbReference type="PANTHER" id="PTHR43117:SF4">
    <property type="entry name" value="OSMOPROTECTANT IMPORT ATP-BINDING PROTEIN OSMV"/>
    <property type="match status" value="1"/>
</dbReference>
<dbReference type="InterPro" id="IPR027417">
    <property type="entry name" value="P-loop_NTPase"/>
</dbReference>
<dbReference type="InterPro" id="IPR017871">
    <property type="entry name" value="ABC_transporter-like_CS"/>
</dbReference>
<dbReference type="STRING" id="1123308.GCA_000380085_00940"/>
<evidence type="ECO:0000256" key="3">
    <source>
        <dbReference type="ARBA" id="ARBA00022741"/>
    </source>
</evidence>
<dbReference type="eggNOG" id="COG1125">
    <property type="taxonomic scope" value="Bacteria"/>
</dbReference>
<dbReference type="GO" id="GO:0005524">
    <property type="term" value="F:ATP binding"/>
    <property type="evidence" value="ECO:0007669"/>
    <property type="project" value="UniProtKB-KW"/>
</dbReference>
<evidence type="ECO:0000259" key="6">
    <source>
        <dbReference type="PROSITE" id="PS50893"/>
    </source>
</evidence>
<evidence type="ECO:0000313" key="8">
    <source>
        <dbReference type="Proteomes" id="UP000215185"/>
    </source>
</evidence>
<dbReference type="PROSITE" id="PS50893">
    <property type="entry name" value="ABC_TRANSPORTER_2"/>
    <property type="match status" value="1"/>
</dbReference>
<dbReference type="InterPro" id="IPR003593">
    <property type="entry name" value="AAA+_ATPase"/>
</dbReference>
<dbReference type="InterPro" id="IPR003439">
    <property type="entry name" value="ABC_transporter-like_ATP-bd"/>
</dbReference>
<dbReference type="Gene3D" id="3.40.50.300">
    <property type="entry name" value="P-loop containing nucleotide triphosphate hydrolases"/>
    <property type="match status" value="1"/>
</dbReference>
<dbReference type="AlphaFoldDB" id="A0A239SP30"/>
<evidence type="ECO:0000256" key="2">
    <source>
        <dbReference type="ARBA" id="ARBA00022448"/>
    </source>
</evidence>
<dbReference type="EMBL" id="LT906439">
    <property type="protein sequence ID" value="SNU87147.1"/>
    <property type="molecule type" value="Genomic_DNA"/>
</dbReference>
<keyword evidence="4 7" id="KW-0067">ATP-binding</keyword>
<keyword evidence="3" id="KW-0547">Nucleotide-binding</keyword>
<proteinExistence type="inferred from homology"/>
<dbReference type="SUPFAM" id="SSF52540">
    <property type="entry name" value="P-loop containing nucleoside triphosphate hydrolases"/>
    <property type="match status" value="1"/>
</dbReference>
<dbReference type="GO" id="GO:0015418">
    <property type="term" value="F:ABC-type quaternary ammonium compound transporting activity"/>
    <property type="evidence" value="ECO:0007669"/>
    <property type="project" value="UniProtKB-EC"/>
</dbReference>
<name>A0A239SP30_9STRE</name>
<sequence>MKRPMIELKNISKSYGEKTVVDQINLTINKGEFITILGTSGSGKTTTLKMINRLIEPSQGQIFFDGQDISQMDPVQLRRQIGYVVQQIGLFPHLTVADNIATVPKLLHWDKDRTDQRVTELLDLVQLPAAEYANSYPKALSGGQQQRVGVARALAADPNVMLFDEPFGAIDAITRGDLQEQLRQIHQTLSDKTFVFITHDIYEAFKLGTKVIIMDQGKVVQYDRPKTIIQNSSSDFVRKLIETARGQESLWETAYD</sequence>
<dbReference type="KEGG" id="smen:SAMEA4412692_0529"/>
<evidence type="ECO:0000313" key="7">
    <source>
        <dbReference type="EMBL" id="SNU87147.1"/>
    </source>
</evidence>
<accession>A0A239SP30</accession>
<dbReference type="PANTHER" id="PTHR43117">
    <property type="entry name" value="OSMOPROTECTANT IMPORT ATP-BINDING PROTEIN OSMV"/>
    <property type="match status" value="1"/>
</dbReference>
<reference evidence="7 8" key="1">
    <citation type="submission" date="2017-06" db="EMBL/GenBank/DDBJ databases">
        <authorList>
            <consortium name="Pathogen Informatics"/>
        </authorList>
    </citation>
    <scope>NUCLEOTIDE SEQUENCE [LARGE SCALE GENOMIC DNA]</scope>
    <source>
        <strain evidence="7 8">NCTC13788</strain>
    </source>
</reference>
<dbReference type="PROSITE" id="PS00211">
    <property type="entry name" value="ABC_TRANSPORTER_1"/>
    <property type="match status" value="1"/>
</dbReference>